<dbReference type="EMBL" id="CAFBIY010000254">
    <property type="protein sequence ID" value="CAB4853428.1"/>
    <property type="molecule type" value="Genomic_DNA"/>
</dbReference>
<evidence type="ECO:0000313" key="2">
    <source>
        <dbReference type="EMBL" id="CAB4853428.1"/>
    </source>
</evidence>
<accession>A0A6J7C9B8</accession>
<feature type="region of interest" description="Disordered" evidence="1">
    <location>
        <begin position="1"/>
        <end position="29"/>
    </location>
</feature>
<evidence type="ECO:0000256" key="1">
    <source>
        <dbReference type="SAM" id="MobiDB-lite"/>
    </source>
</evidence>
<organism evidence="2">
    <name type="scientific">freshwater metagenome</name>
    <dbReference type="NCBI Taxonomy" id="449393"/>
    <lineage>
        <taxon>unclassified sequences</taxon>
        <taxon>metagenomes</taxon>
        <taxon>ecological metagenomes</taxon>
    </lineage>
</organism>
<proteinExistence type="predicted"/>
<reference evidence="2" key="1">
    <citation type="submission" date="2020-05" db="EMBL/GenBank/DDBJ databases">
        <authorList>
            <person name="Chiriac C."/>
            <person name="Salcher M."/>
            <person name="Ghai R."/>
            <person name="Kavagutti S V."/>
        </authorList>
    </citation>
    <scope>NUCLEOTIDE SEQUENCE</scope>
</reference>
<protein>
    <submittedName>
        <fullName evidence="2">Unannotated protein</fullName>
    </submittedName>
</protein>
<feature type="compositionally biased region" description="Polar residues" evidence="1">
    <location>
        <begin position="1"/>
        <end position="14"/>
    </location>
</feature>
<name>A0A6J7C9B8_9ZZZZ</name>
<feature type="compositionally biased region" description="Polar residues" evidence="1">
    <location>
        <begin position="49"/>
        <end position="62"/>
    </location>
</feature>
<gene>
    <name evidence="2" type="ORF">UFOPK3267_02959</name>
</gene>
<sequence length="93" mass="9923">MASSTGRISRSTFGLSPAHTPSGVPMITHARMQNSINATVSIPSLWRPENSTNSNPLATTAAVTHLPERRMTTNTSNGSQNQGRSSSRSRIDS</sequence>
<feature type="region of interest" description="Disordered" evidence="1">
    <location>
        <begin position="46"/>
        <end position="93"/>
    </location>
</feature>
<feature type="compositionally biased region" description="Low complexity" evidence="1">
    <location>
        <begin position="76"/>
        <end position="93"/>
    </location>
</feature>
<dbReference type="AlphaFoldDB" id="A0A6J7C9B8"/>